<dbReference type="KEGG" id="mgg:MPLG2_1813"/>
<gene>
    <name evidence="1" type="ORF">MPLG2_1813</name>
</gene>
<dbReference type="AlphaFoldDB" id="A0A2N9JGY2"/>
<evidence type="ECO:0000313" key="1">
    <source>
        <dbReference type="EMBL" id="SPD86840.1"/>
    </source>
</evidence>
<evidence type="ECO:0000313" key="2">
    <source>
        <dbReference type="Proteomes" id="UP000238164"/>
    </source>
</evidence>
<organism evidence="1 2">
    <name type="scientific">Micropruina glycogenica</name>
    <dbReference type="NCBI Taxonomy" id="75385"/>
    <lineage>
        <taxon>Bacteria</taxon>
        <taxon>Bacillati</taxon>
        <taxon>Actinomycetota</taxon>
        <taxon>Actinomycetes</taxon>
        <taxon>Propionibacteriales</taxon>
        <taxon>Nocardioidaceae</taxon>
        <taxon>Micropruina</taxon>
    </lineage>
</organism>
<sequence length="86" mass="9453">MVGVEPRVVRVVRAAVGPKAEPTSVSKRLTVGEWADMLGRFRHALAAGAIYDRELVQLVEPLGGVLEAFQRRSSRSQALAGGRRWR</sequence>
<name>A0A2N9JGY2_9ACTN</name>
<accession>A0A2N9JGY2</accession>
<dbReference type="Proteomes" id="UP000238164">
    <property type="component" value="Chromosome 1"/>
</dbReference>
<protein>
    <submittedName>
        <fullName evidence="1">Uncharacterized protein</fullName>
    </submittedName>
</protein>
<proteinExistence type="predicted"/>
<dbReference type="EMBL" id="LT985188">
    <property type="protein sequence ID" value="SPD86840.1"/>
    <property type="molecule type" value="Genomic_DNA"/>
</dbReference>
<reference evidence="1 2" key="1">
    <citation type="submission" date="2018-02" db="EMBL/GenBank/DDBJ databases">
        <authorList>
            <person name="Cohen D.B."/>
            <person name="Kent A.D."/>
        </authorList>
    </citation>
    <scope>NUCLEOTIDE SEQUENCE [LARGE SCALE GENOMIC DNA]</scope>
    <source>
        <strain evidence="1">1</strain>
    </source>
</reference>
<keyword evidence="2" id="KW-1185">Reference proteome</keyword>